<keyword evidence="3" id="KW-1185">Reference proteome</keyword>
<dbReference type="EMBL" id="JAINUF010000006">
    <property type="protein sequence ID" value="KAJ8356428.1"/>
    <property type="molecule type" value="Genomic_DNA"/>
</dbReference>
<sequence>MPGRFLKRHDQGLVGEDEHHSPAPPFPAKAEYDSCTGSSYIGCEALFPKAETGEGVCAIEIISVGGNFKAETLRNTLILKRHPGRQEAKLLDARLQIERQQVPGHKEMERGAKGKSRAQRKNRSLDPPLIGQGKIFRESRPSRRRRSRPKLRLVELEE</sequence>
<organism evidence="2 3">
    <name type="scientific">Synaphobranchus kaupii</name>
    <name type="common">Kaup's arrowtooth eel</name>
    <dbReference type="NCBI Taxonomy" id="118154"/>
    <lineage>
        <taxon>Eukaryota</taxon>
        <taxon>Metazoa</taxon>
        <taxon>Chordata</taxon>
        <taxon>Craniata</taxon>
        <taxon>Vertebrata</taxon>
        <taxon>Euteleostomi</taxon>
        <taxon>Actinopterygii</taxon>
        <taxon>Neopterygii</taxon>
        <taxon>Teleostei</taxon>
        <taxon>Anguilliformes</taxon>
        <taxon>Synaphobranchidae</taxon>
        <taxon>Synaphobranchus</taxon>
    </lineage>
</organism>
<evidence type="ECO:0000256" key="1">
    <source>
        <dbReference type="SAM" id="MobiDB-lite"/>
    </source>
</evidence>
<dbReference type="AlphaFoldDB" id="A0A9Q1FE84"/>
<feature type="compositionally biased region" description="Basic residues" evidence="1">
    <location>
        <begin position="142"/>
        <end position="151"/>
    </location>
</feature>
<evidence type="ECO:0000313" key="3">
    <source>
        <dbReference type="Proteomes" id="UP001152622"/>
    </source>
</evidence>
<proteinExistence type="predicted"/>
<protein>
    <submittedName>
        <fullName evidence="2">Uncharacterized protein</fullName>
    </submittedName>
</protein>
<feature type="region of interest" description="Disordered" evidence="1">
    <location>
        <begin position="1"/>
        <end position="27"/>
    </location>
</feature>
<accession>A0A9Q1FE84</accession>
<gene>
    <name evidence="2" type="ORF">SKAU_G00192220</name>
</gene>
<name>A0A9Q1FE84_SYNKA</name>
<feature type="compositionally biased region" description="Basic and acidic residues" evidence="1">
    <location>
        <begin position="8"/>
        <end position="21"/>
    </location>
</feature>
<dbReference type="Proteomes" id="UP001152622">
    <property type="component" value="Chromosome 6"/>
</dbReference>
<comment type="caution">
    <text evidence="2">The sequence shown here is derived from an EMBL/GenBank/DDBJ whole genome shotgun (WGS) entry which is preliminary data.</text>
</comment>
<feature type="compositionally biased region" description="Basic residues" evidence="1">
    <location>
        <begin position="113"/>
        <end position="122"/>
    </location>
</feature>
<evidence type="ECO:0000313" key="2">
    <source>
        <dbReference type="EMBL" id="KAJ8356428.1"/>
    </source>
</evidence>
<feature type="region of interest" description="Disordered" evidence="1">
    <location>
        <begin position="98"/>
        <end position="158"/>
    </location>
</feature>
<reference evidence="2" key="1">
    <citation type="journal article" date="2023" name="Science">
        <title>Genome structures resolve the early diversification of teleost fishes.</title>
        <authorList>
            <person name="Parey E."/>
            <person name="Louis A."/>
            <person name="Montfort J."/>
            <person name="Bouchez O."/>
            <person name="Roques C."/>
            <person name="Iampietro C."/>
            <person name="Lluch J."/>
            <person name="Castinel A."/>
            <person name="Donnadieu C."/>
            <person name="Desvignes T."/>
            <person name="Floi Bucao C."/>
            <person name="Jouanno E."/>
            <person name="Wen M."/>
            <person name="Mejri S."/>
            <person name="Dirks R."/>
            <person name="Jansen H."/>
            <person name="Henkel C."/>
            <person name="Chen W.J."/>
            <person name="Zahm M."/>
            <person name="Cabau C."/>
            <person name="Klopp C."/>
            <person name="Thompson A.W."/>
            <person name="Robinson-Rechavi M."/>
            <person name="Braasch I."/>
            <person name="Lecointre G."/>
            <person name="Bobe J."/>
            <person name="Postlethwait J.H."/>
            <person name="Berthelot C."/>
            <person name="Roest Crollius H."/>
            <person name="Guiguen Y."/>
        </authorList>
    </citation>
    <scope>NUCLEOTIDE SEQUENCE</scope>
    <source>
        <strain evidence="2">WJC10195</strain>
    </source>
</reference>